<comment type="caution">
    <text evidence="6">The sequence shown here is derived from an EMBL/GenBank/DDBJ whole genome shotgun (WGS) entry which is preliminary data.</text>
</comment>
<dbReference type="Proteomes" id="UP000016562">
    <property type="component" value="Unassembled WGS sequence"/>
</dbReference>
<evidence type="ECO:0000256" key="4">
    <source>
        <dbReference type="ARBA" id="ARBA00023163"/>
    </source>
</evidence>
<evidence type="ECO:0000313" key="7">
    <source>
        <dbReference type="Proteomes" id="UP000016562"/>
    </source>
</evidence>
<sequence>MSNISLRQQQVIDLISEQEYCSIDALAEHFAVTTQTIRRDINKLCHLRLAQRHHGGVSLPTTLVNRSFLARSTTNQDEKRAIAAEVVKHIPDGSTLFLGIGTTIALIAEQLVNHHSLRVVTNNFQAAYILSQHDHIEIWMAGGKLRTSDGDITGDSVGKFFDKFSADIGIIGCAAIREITPLKDPHTLCVSSHDEAEFDEYAMEHELSEAEVSQGILIGSKQKWLVANSSKWHRKANAKVANLTQFDRVFGGKNT</sequence>
<organism evidence="6 7">
    <name type="scientific">Vibrio ezurae NBRC 102218</name>
    <dbReference type="NCBI Taxonomy" id="1219080"/>
    <lineage>
        <taxon>Bacteria</taxon>
        <taxon>Pseudomonadati</taxon>
        <taxon>Pseudomonadota</taxon>
        <taxon>Gammaproteobacteria</taxon>
        <taxon>Vibrionales</taxon>
        <taxon>Vibrionaceae</taxon>
        <taxon>Vibrio</taxon>
    </lineage>
</organism>
<dbReference type="OrthoDB" id="9814815at2"/>
<name>U3CGR4_9VIBR</name>
<evidence type="ECO:0000259" key="5">
    <source>
        <dbReference type="PROSITE" id="PS51000"/>
    </source>
</evidence>
<dbReference type="InterPro" id="IPR036390">
    <property type="entry name" value="WH_DNA-bd_sf"/>
</dbReference>
<dbReference type="RefSeq" id="WP_021714112.1">
    <property type="nucleotide sequence ID" value="NZ_BATM01000035.1"/>
</dbReference>
<keyword evidence="1" id="KW-0678">Repressor</keyword>
<keyword evidence="2" id="KW-0805">Transcription regulation</keyword>
<dbReference type="InterPro" id="IPR014036">
    <property type="entry name" value="DeoR-like_C"/>
</dbReference>
<dbReference type="Gene3D" id="3.30.750.70">
    <property type="entry name" value="4-hydroxybutyrate coenzyme like domains"/>
    <property type="match status" value="1"/>
</dbReference>
<gene>
    <name evidence="6" type="ORF">VEZ01S_35_00250</name>
</gene>
<dbReference type="InterPro" id="IPR001034">
    <property type="entry name" value="DeoR_HTH"/>
</dbReference>
<dbReference type="InterPro" id="IPR018356">
    <property type="entry name" value="Tscrpt_reg_HTH_DeoR_CS"/>
</dbReference>
<feature type="domain" description="HTH deoR-type" evidence="5">
    <location>
        <begin position="4"/>
        <end position="59"/>
    </location>
</feature>
<evidence type="ECO:0000256" key="1">
    <source>
        <dbReference type="ARBA" id="ARBA00022491"/>
    </source>
</evidence>
<evidence type="ECO:0000256" key="2">
    <source>
        <dbReference type="ARBA" id="ARBA00023015"/>
    </source>
</evidence>
<evidence type="ECO:0000313" key="6">
    <source>
        <dbReference type="EMBL" id="GAD80404.1"/>
    </source>
</evidence>
<keyword evidence="3" id="KW-0238">DNA-binding</keyword>
<dbReference type="PRINTS" id="PR00037">
    <property type="entry name" value="HTHLACR"/>
</dbReference>
<protein>
    <submittedName>
        <fullName evidence="6">Putative DeoR family transcriptional regulator</fullName>
    </submittedName>
</protein>
<dbReference type="Gene3D" id="1.10.10.10">
    <property type="entry name" value="Winged helix-like DNA-binding domain superfamily/Winged helix DNA-binding domain"/>
    <property type="match status" value="1"/>
</dbReference>
<dbReference type="Pfam" id="PF08220">
    <property type="entry name" value="HTH_DeoR"/>
    <property type="match status" value="1"/>
</dbReference>
<dbReference type="SUPFAM" id="SSF46785">
    <property type="entry name" value="Winged helix' DNA-binding domain"/>
    <property type="match status" value="1"/>
</dbReference>
<dbReference type="PANTHER" id="PTHR30363">
    <property type="entry name" value="HTH-TYPE TRANSCRIPTIONAL REGULATOR SRLR-RELATED"/>
    <property type="match status" value="1"/>
</dbReference>
<keyword evidence="4" id="KW-0804">Transcription</keyword>
<dbReference type="GO" id="GO:0003677">
    <property type="term" value="F:DNA binding"/>
    <property type="evidence" value="ECO:0007669"/>
    <property type="project" value="UniProtKB-KW"/>
</dbReference>
<accession>U3CGR4</accession>
<dbReference type="SMART" id="SM01134">
    <property type="entry name" value="DeoRC"/>
    <property type="match status" value="1"/>
</dbReference>
<dbReference type="PANTHER" id="PTHR30363:SF4">
    <property type="entry name" value="GLYCEROL-3-PHOSPHATE REGULON REPRESSOR"/>
    <property type="match status" value="1"/>
</dbReference>
<dbReference type="GO" id="GO:0003700">
    <property type="term" value="F:DNA-binding transcription factor activity"/>
    <property type="evidence" value="ECO:0007669"/>
    <property type="project" value="InterPro"/>
</dbReference>
<dbReference type="InterPro" id="IPR050313">
    <property type="entry name" value="Carb_Metab_HTH_regulators"/>
</dbReference>
<keyword evidence="7" id="KW-1185">Reference proteome</keyword>
<dbReference type="EMBL" id="BATM01000035">
    <property type="protein sequence ID" value="GAD80404.1"/>
    <property type="molecule type" value="Genomic_DNA"/>
</dbReference>
<dbReference type="Pfam" id="PF00455">
    <property type="entry name" value="DeoRC"/>
    <property type="match status" value="1"/>
</dbReference>
<dbReference type="PROSITE" id="PS51000">
    <property type="entry name" value="HTH_DEOR_2"/>
    <property type="match status" value="1"/>
</dbReference>
<dbReference type="SUPFAM" id="SSF100950">
    <property type="entry name" value="NagB/RpiA/CoA transferase-like"/>
    <property type="match status" value="1"/>
</dbReference>
<dbReference type="eggNOG" id="COG1349">
    <property type="taxonomic scope" value="Bacteria"/>
</dbReference>
<dbReference type="InterPro" id="IPR037171">
    <property type="entry name" value="NagB/RpiA_transferase-like"/>
</dbReference>
<evidence type="ECO:0000256" key="3">
    <source>
        <dbReference type="ARBA" id="ARBA00023125"/>
    </source>
</evidence>
<dbReference type="InterPro" id="IPR036388">
    <property type="entry name" value="WH-like_DNA-bd_sf"/>
</dbReference>
<dbReference type="PROSITE" id="PS00894">
    <property type="entry name" value="HTH_DEOR_1"/>
    <property type="match status" value="1"/>
</dbReference>
<proteinExistence type="predicted"/>
<reference evidence="6 7" key="1">
    <citation type="submission" date="2013-09" db="EMBL/GenBank/DDBJ databases">
        <title>Whole genome shotgun sequence of Vibrio ezurae NBRC 102218.</title>
        <authorList>
            <person name="Yoshida I."/>
            <person name="Hosoyama A."/>
            <person name="Numata M."/>
            <person name="Hashimoto M."/>
            <person name="Hosoyama Y."/>
            <person name="Tsuchikane K."/>
            <person name="Noguchi M."/>
            <person name="Hirakata S."/>
            <person name="Ichikawa N."/>
            <person name="Ohji S."/>
            <person name="Yamazoe A."/>
            <person name="Fujita N."/>
        </authorList>
    </citation>
    <scope>NUCLEOTIDE SEQUENCE [LARGE SCALE GENOMIC DNA]</scope>
    <source>
        <strain evidence="6 7">NBRC 102218</strain>
    </source>
</reference>
<dbReference type="AlphaFoldDB" id="U3CGR4"/>
<dbReference type="STRING" id="1219080.VEZ01S_35_00250"/>
<dbReference type="SMART" id="SM00420">
    <property type="entry name" value="HTH_DEOR"/>
    <property type="match status" value="1"/>
</dbReference>